<sequence>MIWMLLILLLPLVALLYRPVWFRPETNQQSEENLRLYQERTDEVKNSDLNDAEQAALQLELDREFLASADARQSSADKTSGSWLMLGSVAVIALLGSMLLYSFWGSDNALRASALLDKGEQVELTMPERQELIQRLAAEAQHDPDHLEWAYLNARLLSASGEYRRATEAFASILDALPDDASADRAATLTLMAEAQFFAADQQADESTYALLDEALTLNPQSRQTLGMAGILAFELGKHERAISHWKALWQGLPEGPESQVLAQGIHRAAEQLESQEITVDLSWLERVGLTIAVDITAEARAAVAPDDLVFVLAKAVTGPPMPLAVQRLTVADLPTQVTLTDAQAMAPGMTISGFDQLTLIARVSRTGQPTAQPGDWQDERSPVSNRDTDVQTLTIQTRVN</sequence>
<evidence type="ECO:0000313" key="7">
    <source>
        <dbReference type="EMBL" id="MFK4752231.1"/>
    </source>
</evidence>
<dbReference type="InterPro" id="IPR017560">
    <property type="entry name" value="Cyt_c_biogenesis_CcmI"/>
</dbReference>
<dbReference type="SUPFAM" id="SSF48452">
    <property type="entry name" value="TPR-like"/>
    <property type="match status" value="1"/>
</dbReference>
<dbReference type="InterPro" id="IPR056412">
    <property type="entry name" value="Ig_CycH"/>
</dbReference>
<dbReference type="Proteomes" id="UP001620597">
    <property type="component" value="Unassembled WGS sequence"/>
</dbReference>
<keyword evidence="5" id="KW-0812">Transmembrane</keyword>
<evidence type="ECO:0000259" key="6">
    <source>
        <dbReference type="Pfam" id="PF23892"/>
    </source>
</evidence>
<feature type="coiled-coil region" evidence="3">
    <location>
        <begin position="27"/>
        <end position="69"/>
    </location>
</feature>
<dbReference type="RefSeq" id="WP_416205535.1">
    <property type="nucleotide sequence ID" value="NZ_JBBKTX010000007.1"/>
</dbReference>
<evidence type="ECO:0000256" key="5">
    <source>
        <dbReference type="SAM" id="Phobius"/>
    </source>
</evidence>
<evidence type="ECO:0000313" key="8">
    <source>
        <dbReference type="Proteomes" id="UP001620597"/>
    </source>
</evidence>
<dbReference type="NCBIfam" id="TIGR03142">
    <property type="entry name" value="cytochro_ccmI"/>
    <property type="match status" value="1"/>
</dbReference>
<protein>
    <submittedName>
        <fullName evidence="7">C-type cytochrome biogenesis protein CcmI</fullName>
    </submittedName>
</protein>
<feature type="domain" description="Cytochrome c-type biogenesis protein H Ig-like" evidence="6">
    <location>
        <begin position="290"/>
        <end position="396"/>
    </location>
</feature>
<accession>A0ABW8NGY9</accession>
<keyword evidence="5" id="KW-1133">Transmembrane helix</keyword>
<gene>
    <name evidence="7" type="primary">ccmI</name>
    <name evidence="7" type="ORF">WG929_07405</name>
</gene>
<dbReference type="PANTHER" id="PTHR47870:SF1">
    <property type="entry name" value="CYTOCHROME C-TYPE BIOGENESIS PROTEIN CCMH"/>
    <property type="match status" value="1"/>
</dbReference>
<keyword evidence="5" id="KW-0472">Membrane</keyword>
<proteinExistence type="predicted"/>
<dbReference type="Gene3D" id="1.25.40.10">
    <property type="entry name" value="Tetratricopeptide repeat domain"/>
    <property type="match status" value="1"/>
</dbReference>
<evidence type="ECO:0000256" key="4">
    <source>
        <dbReference type="SAM" id="MobiDB-lite"/>
    </source>
</evidence>
<feature type="transmembrane region" description="Helical" evidence="5">
    <location>
        <begin position="83"/>
        <end position="104"/>
    </location>
</feature>
<dbReference type="InterPro" id="IPR051263">
    <property type="entry name" value="C-type_cytochrome_biogenesis"/>
</dbReference>
<evidence type="ECO:0000256" key="3">
    <source>
        <dbReference type="SAM" id="Coils"/>
    </source>
</evidence>
<dbReference type="InterPro" id="IPR011990">
    <property type="entry name" value="TPR-like_helical_dom_sf"/>
</dbReference>
<reference evidence="7 8" key="1">
    <citation type="submission" date="2024-03" db="EMBL/GenBank/DDBJ databases">
        <title>High-quality draft genome sequence of Oceanobacter sp. wDCs-4.</title>
        <authorList>
            <person name="Dong C."/>
        </authorList>
    </citation>
    <scope>NUCLEOTIDE SEQUENCE [LARGE SCALE GENOMIC DNA]</scope>
    <source>
        <strain evidence="8">wDCs-4</strain>
    </source>
</reference>
<dbReference type="PANTHER" id="PTHR47870">
    <property type="entry name" value="CYTOCHROME C-TYPE BIOGENESIS PROTEIN CCMH"/>
    <property type="match status" value="1"/>
</dbReference>
<evidence type="ECO:0000256" key="1">
    <source>
        <dbReference type="ARBA" id="ARBA00004196"/>
    </source>
</evidence>
<feature type="region of interest" description="Disordered" evidence="4">
    <location>
        <begin position="367"/>
        <end position="392"/>
    </location>
</feature>
<dbReference type="EMBL" id="JBBKTX010000007">
    <property type="protein sequence ID" value="MFK4752231.1"/>
    <property type="molecule type" value="Genomic_DNA"/>
</dbReference>
<comment type="subcellular location">
    <subcellularLocation>
        <location evidence="1">Cell envelope</location>
    </subcellularLocation>
</comment>
<dbReference type="Pfam" id="PF23892">
    <property type="entry name" value="Ig_CycH"/>
    <property type="match status" value="1"/>
</dbReference>
<comment type="caution">
    <text evidence="7">The sequence shown here is derived from an EMBL/GenBank/DDBJ whole genome shotgun (WGS) entry which is preliminary data.</text>
</comment>
<evidence type="ECO:0000256" key="2">
    <source>
        <dbReference type="ARBA" id="ARBA00022748"/>
    </source>
</evidence>
<organism evidence="7 8">
    <name type="scientific">Oceanobacter antarcticus</name>
    <dbReference type="NCBI Taxonomy" id="3133425"/>
    <lineage>
        <taxon>Bacteria</taxon>
        <taxon>Pseudomonadati</taxon>
        <taxon>Pseudomonadota</taxon>
        <taxon>Gammaproteobacteria</taxon>
        <taxon>Oceanospirillales</taxon>
        <taxon>Oceanospirillaceae</taxon>
        <taxon>Oceanobacter</taxon>
    </lineage>
</organism>
<feature type="compositionally biased region" description="Basic and acidic residues" evidence="4">
    <location>
        <begin position="378"/>
        <end position="390"/>
    </location>
</feature>
<keyword evidence="2" id="KW-0201">Cytochrome c-type biogenesis</keyword>
<name>A0ABW8NGY9_9GAMM</name>
<keyword evidence="8" id="KW-1185">Reference proteome</keyword>
<keyword evidence="3" id="KW-0175">Coiled coil</keyword>